<feature type="compositionally biased region" description="Basic and acidic residues" evidence="1">
    <location>
        <begin position="50"/>
        <end position="66"/>
    </location>
</feature>
<dbReference type="EMBL" id="LN649229">
    <property type="protein sequence ID" value="CEI66746.1"/>
    <property type="molecule type" value="Genomic_DNA"/>
</dbReference>
<name>A0A2L2TSF9_9HYPO</name>
<evidence type="ECO:0000313" key="3">
    <source>
        <dbReference type="Proteomes" id="UP000245910"/>
    </source>
</evidence>
<dbReference type="AlphaFoldDB" id="A0A2L2TSF9"/>
<evidence type="ECO:0000256" key="1">
    <source>
        <dbReference type="SAM" id="MobiDB-lite"/>
    </source>
</evidence>
<dbReference type="Proteomes" id="UP000245910">
    <property type="component" value="Chromosome I"/>
</dbReference>
<evidence type="ECO:0000313" key="2">
    <source>
        <dbReference type="EMBL" id="CEI66746.1"/>
    </source>
</evidence>
<keyword evidence="3" id="KW-1185">Reference proteome</keyword>
<proteinExistence type="predicted"/>
<protein>
    <submittedName>
        <fullName evidence="2">Uncharacterized protein</fullName>
    </submittedName>
</protein>
<organism evidence="2 3">
    <name type="scientific">Fusarium venenatum</name>
    <dbReference type="NCBI Taxonomy" id="56646"/>
    <lineage>
        <taxon>Eukaryota</taxon>
        <taxon>Fungi</taxon>
        <taxon>Dikarya</taxon>
        <taxon>Ascomycota</taxon>
        <taxon>Pezizomycotina</taxon>
        <taxon>Sordariomycetes</taxon>
        <taxon>Hypocreomycetidae</taxon>
        <taxon>Hypocreales</taxon>
        <taxon>Nectriaceae</taxon>
        <taxon>Fusarium</taxon>
    </lineage>
</organism>
<accession>A0A2L2TSF9</accession>
<feature type="region of interest" description="Disordered" evidence="1">
    <location>
        <begin position="36"/>
        <end position="82"/>
    </location>
</feature>
<reference evidence="3" key="1">
    <citation type="submission" date="2014-10" db="EMBL/GenBank/DDBJ databases">
        <authorList>
            <person name="King R."/>
        </authorList>
    </citation>
    <scope>NUCLEOTIDE SEQUENCE [LARGE SCALE GENOMIC DNA]</scope>
    <source>
        <strain evidence="3">A3/5</strain>
    </source>
</reference>
<sequence length="82" mass="9456">MPTEAPLWIRMRTAFMRLLEQKSDCAIDEQSHRRKWKDRGGESAGAWARARTETGGRGRKDDDGRRGIMAKQETFALHRKSP</sequence>